<keyword evidence="6 14" id="KW-0378">Hydrolase</keyword>
<dbReference type="InterPro" id="IPR004387">
    <property type="entry name" value="Pept_M50_Zn"/>
</dbReference>
<evidence type="ECO:0000313" key="14">
    <source>
        <dbReference type="EMBL" id="MBP2017688.1"/>
    </source>
</evidence>
<proteinExistence type="inferred from homology"/>
<evidence type="ECO:0000256" key="11">
    <source>
        <dbReference type="SAM" id="Phobius"/>
    </source>
</evidence>
<feature type="transmembrane region" description="Helical" evidence="11">
    <location>
        <begin position="314"/>
        <end position="334"/>
    </location>
</feature>
<dbReference type="GO" id="GO:0008233">
    <property type="term" value="F:peptidase activity"/>
    <property type="evidence" value="ECO:0007669"/>
    <property type="project" value="UniProtKB-KW"/>
</dbReference>
<comment type="subcellular location">
    <subcellularLocation>
        <location evidence="2">Membrane</location>
        <topology evidence="2">Multi-pass membrane protein</topology>
    </subcellularLocation>
</comment>
<dbReference type="PANTHER" id="PTHR42837:SF2">
    <property type="entry name" value="MEMBRANE METALLOPROTEASE ARASP2, CHLOROPLASTIC-RELATED"/>
    <property type="match status" value="1"/>
</dbReference>
<evidence type="ECO:0000259" key="12">
    <source>
        <dbReference type="Pfam" id="PF02163"/>
    </source>
</evidence>
<sequence>MTLIDWLWAIPVFGLMIFMHELGHFAVAKFFGIRVHEFALGFGPSVLGFDRGETRYSLRAIPLGGFVRMAGMDASEQDDPAGFNSKPIHARALTIFAGPFMNFLLASILLSVFVWVQGEPLQEPIIGQIVTDCEGQPCPAKVGGLQPGDRVLAIGGKPVGTWRDIPTYVAETGGQPVEIRVERGGQQLNLVLTPVQVGDDYLIGIRQAFRRGSFWKALAQGPSITYGYSKAWVVSLIDVVVGRAPMELSGPVGITREIATQASAGVTNLLWLTAFLSINLGLFNLLPIPALDGSHLLFMAVEAIRGRKLDPERVNMVHFFGFLLLMGLILVVTYGDLRSAILGR</sequence>
<comment type="similarity">
    <text evidence="3">Belongs to the peptidase M50B family.</text>
</comment>
<feature type="domain" description="PDZ" evidence="13">
    <location>
        <begin position="138"/>
        <end position="183"/>
    </location>
</feature>
<comment type="cofactor">
    <cofactor evidence="1">
        <name>Zn(2+)</name>
        <dbReference type="ChEBI" id="CHEBI:29105"/>
    </cofactor>
</comment>
<keyword evidence="7" id="KW-0862">Zinc</keyword>
<evidence type="ECO:0000313" key="15">
    <source>
        <dbReference type="Proteomes" id="UP001519289"/>
    </source>
</evidence>
<evidence type="ECO:0000256" key="3">
    <source>
        <dbReference type="ARBA" id="ARBA00007931"/>
    </source>
</evidence>
<dbReference type="PANTHER" id="PTHR42837">
    <property type="entry name" value="REGULATOR OF SIGMA-E PROTEASE RSEP"/>
    <property type="match status" value="1"/>
</dbReference>
<dbReference type="EMBL" id="JAGGLG010000006">
    <property type="protein sequence ID" value="MBP2017688.1"/>
    <property type="molecule type" value="Genomic_DNA"/>
</dbReference>
<keyword evidence="8 11" id="KW-1133">Transmembrane helix</keyword>
<dbReference type="EC" id="3.4.24.-" evidence="14"/>
<dbReference type="GO" id="GO:0006508">
    <property type="term" value="P:proteolysis"/>
    <property type="evidence" value="ECO:0007669"/>
    <property type="project" value="UniProtKB-KW"/>
</dbReference>
<dbReference type="RefSeq" id="WP_342589419.1">
    <property type="nucleotide sequence ID" value="NZ_JAGGLG010000006.1"/>
</dbReference>
<dbReference type="Pfam" id="PF17820">
    <property type="entry name" value="PDZ_6"/>
    <property type="match status" value="1"/>
</dbReference>
<comment type="caution">
    <text evidence="14">The sequence shown here is derived from an EMBL/GenBank/DDBJ whole genome shotgun (WGS) entry which is preliminary data.</text>
</comment>
<evidence type="ECO:0000256" key="2">
    <source>
        <dbReference type="ARBA" id="ARBA00004141"/>
    </source>
</evidence>
<feature type="transmembrane region" description="Helical" evidence="11">
    <location>
        <begin position="6"/>
        <end position="27"/>
    </location>
</feature>
<dbReference type="InterPro" id="IPR036034">
    <property type="entry name" value="PDZ_sf"/>
</dbReference>
<evidence type="ECO:0000256" key="4">
    <source>
        <dbReference type="ARBA" id="ARBA00022670"/>
    </source>
</evidence>
<evidence type="ECO:0000256" key="6">
    <source>
        <dbReference type="ARBA" id="ARBA00022801"/>
    </source>
</evidence>
<dbReference type="InterPro" id="IPR008915">
    <property type="entry name" value="Peptidase_M50"/>
</dbReference>
<dbReference type="Proteomes" id="UP001519289">
    <property type="component" value="Unassembled WGS sequence"/>
</dbReference>
<keyword evidence="5 11" id="KW-0812">Transmembrane</keyword>
<keyword evidence="9" id="KW-0482">Metalloprotease</keyword>
<organism evidence="14 15">
    <name type="scientific">Symbiobacterium terraclitae</name>
    <dbReference type="NCBI Taxonomy" id="557451"/>
    <lineage>
        <taxon>Bacteria</taxon>
        <taxon>Bacillati</taxon>
        <taxon>Bacillota</taxon>
        <taxon>Clostridia</taxon>
        <taxon>Eubacteriales</taxon>
        <taxon>Symbiobacteriaceae</taxon>
        <taxon>Symbiobacterium</taxon>
    </lineage>
</organism>
<dbReference type="CDD" id="cd06163">
    <property type="entry name" value="S2P-M50_PDZ_RseP-like"/>
    <property type="match status" value="1"/>
</dbReference>
<feature type="transmembrane region" description="Helical" evidence="11">
    <location>
        <begin position="93"/>
        <end position="116"/>
    </location>
</feature>
<keyword evidence="15" id="KW-1185">Reference proteome</keyword>
<dbReference type="Gene3D" id="2.30.42.10">
    <property type="match status" value="1"/>
</dbReference>
<evidence type="ECO:0000259" key="13">
    <source>
        <dbReference type="Pfam" id="PF17820"/>
    </source>
</evidence>
<evidence type="ECO:0000256" key="8">
    <source>
        <dbReference type="ARBA" id="ARBA00022989"/>
    </source>
</evidence>
<reference evidence="14 15" key="1">
    <citation type="submission" date="2021-03" db="EMBL/GenBank/DDBJ databases">
        <title>Genomic Encyclopedia of Type Strains, Phase IV (KMG-IV): sequencing the most valuable type-strain genomes for metagenomic binning, comparative biology and taxonomic classification.</title>
        <authorList>
            <person name="Goeker M."/>
        </authorList>
    </citation>
    <scope>NUCLEOTIDE SEQUENCE [LARGE SCALE GENOMIC DNA]</scope>
    <source>
        <strain evidence="14 15">DSM 27138</strain>
    </source>
</reference>
<evidence type="ECO:0000256" key="7">
    <source>
        <dbReference type="ARBA" id="ARBA00022833"/>
    </source>
</evidence>
<accession>A0ABS4JQ72</accession>
<dbReference type="Pfam" id="PF02163">
    <property type="entry name" value="Peptidase_M50"/>
    <property type="match status" value="1"/>
</dbReference>
<keyword evidence="4 14" id="KW-0645">Protease</keyword>
<evidence type="ECO:0000256" key="10">
    <source>
        <dbReference type="ARBA" id="ARBA00023136"/>
    </source>
</evidence>
<dbReference type="SUPFAM" id="SSF50156">
    <property type="entry name" value="PDZ domain-like"/>
    <property type="match status" value="1"/>
</dbReference>
<dbReference type="InterPro" id="IPR041489">
    <property type="entry name" value="PDZ_6"/>
</dbReference>
<keyword evidence="10 11" id="KW-0472">Membrane</keyword>
<evidence type="ECO:0000256" key="5">
    <source>
        <dbReference type="ARBA" id="ARBA00022692"/>
    </source>
</evidence>
<protein>
    <submittedName>
        <fullName evidence="14">Regulator of sigma E protease</fullName>
        <ecNumber evidence="14">3.4.24.-</ecNumber>
    </submittedName>
</protein>
<evidence type="ECO:0000256" key="9">
    <source>
        <dbReference type="ARBA" id="ARBA00023049"/>
    </source>
</evidence>
<name>A0ABS4JQ72_9FIRM</name>
<gene>
    <name evidence="14" type="ORF">J2Z79_001073</name>
</gene>
<dbReference type="CDD" id="cd23081">
    <property type="entry name" value="cpPDZ_EcRseP-like"/>
    <property type="match status" value="1"/>
</dbReference>
<feature type="transmembrane region" description="Helical" evidence="11">
    <location>
        <begin position="269"/>
        <end position="293"/>
    </location>
</feature>
<feature type="domain" description="Peptidase M50" evidence="12">
    <location>
        <begin position="10"/>
        <end position="327"/>
    </location>
</feature>
<evidence type="ECO:0000256" key="1">
    <source>
        <dbReference type="ARBA" id="ARBA00001947"/>
    </source>
</evidence>